<evidence type="ECO:0000313" key="6">
    <source>
        <dbReference type="EMBL" id="TFY53976.1"/>
    </source>
</evidence>
<evidence type="ECO:0000256" key="3">
    <source>
        <dbReference type="ARBA" id="ARBA00023163"/>
    </source>
</evidence>
<dbReference type="PANTHER" id="PTHR45093:SF2">
    <property type="entry name" value="LISH DOMAIN-CONTAINING PROTEIN"/>
    <property type="match status" value="1"/>
</dbReference>
<dbReference type="Proteomes" id="UP000298390">
    <property type="component" value="Unassembled WGS sequence"/>
</dbReference>
<dbReference type="PROSITE" id="PS50896">
    <property type="entry name" value="LISH"/>
    <property type="match status" value="1"/>
</dbReference>
<evidence type="ECO:0000256" key="2">
    <source>
        <dbReference type="ARBA" id="ARBA00023015"/>
    </source>
</evidence>
<name>A0A4Y9XV12_9APHY</name>
<dbReference type="SMART" id="SM00667">
    <property type="entry name" value="LisH"/>
    <property type="match status" value="1"/>
</dbReference>
<feature type="compositionally biased region" description="Polar residues" evidence="5">
    <location>
        <begin position="214"/>
        <end position="231"/>
    </location>
</feature>
<feature type="compositionally biased region" description="Low complexity" evidence="5">
    <location>
        <begin position="250"/>
        <end position="261"/>
    </location>
</feature>
<gene>
    <name evidence="6" type="ORF">EVJ58_g9139</name>
</gene>
<dbReference type="PANTHER" id="PTHR45093">
    <property type="entry name" value="TRANSCRIPTION ACTIVATOR MSS11"/>
    <property type="match status" value="1"/>
</dbReference>
<dbReference type="InterPro" id="IPR006594">
    <property type="entry name" value="LisH"/>
</dbReference>
<evidence type="ECO:0000256" key="5">
    <source>
        <dbReference type="SAM" id="MobiDB-lite"/>
    </source>
</evidence>
<feature type="compositionally biased region" description="Basic and acidic residues" evidence="5">
    <location>
        <begin position="277"/>
        <end position="296"/>
    </location>
</feature>
<evidence type="ECO:0000256" key="1">
    <source>
        <dbReference type="ARBA" id="ARBA00004123"/>
    </source>
</evidence>
<dbReference type="STRING" id="34475.A0A4Y9XV12"/>
<keyword evidence="4" id="KW-0539">Nucleus</keyword>
<dbReference type="AlphaFoldDB" id="A0A4Y9XV12"/>
<feature type="region of interest" description="Disordered" evidence="5">
    <location>
        <begin position="158"/>
        <end position="296"/>
    </location>
</feature>
<keyword evidence="3" id="KW-0804">Transcription</keyword>
<accession>A0A4Y9XV12</accession>
<comment type="caution">
    <text evidence="6">The sequence shown here is derived from an EMBL/GenBank/DDBJ whole genome shotgun (WGS) entry which is preliminary data.</text>
</comment>
<dbReference type="GO" id="GO:0005634">
    <property type="term" value="C:nucleus"/>
    <property type="evidence" value="ECO:0007669"/>
    <property type="project" value="UniProtKB-SubCell"/>
</dbReference>
<sequence>MKPDLPADGCVAAYRFNIYIHDYCVKHGYIDTAQALMREAGIQDAATPPINAKQGLLFEWWNVFWVLFTAKSQISNHNQGSEDALIYLQHQSTRTQQPTRLPAQPPPNRYPNGVARSGAHMNGTMPNGVGANGVASGAPPTMPNGTAGPPFANAQANGIPGTAAGANGVPTSQPPNVQMMPGGQRMNPGAPGQQPNPAPVCYLLTGPPGIGPSHTPQPGSQQLGRSPSQPASPAPNGVMPSPSPSMSARQPPGMQYGPQMQDNPLNDFLRMPPDAQQRLKQEAKIGDKDLPSLTPEEKVRWYARWSESSTQASYSNA</sequence>
<organism evidence="6 7">
    <name type="scientific">Rhodofomes roseus</name>
    <dbReference type="NCBI Taxonomy" id="34475"/>
    <lineage>
        <taxon>Eukaryota</taxon>
        <taxon>Fungi</taxon>
        <taxon>Dikarya</taxon>
        <taxon>Basidiomycota</taxon>
        <taxon>Agaricomycotina</taxon>
        <taxon>Agaricomycetes</taxon>
        <taxon>Polyporales</taxon>
        <taxon>Rhodofomes</taxon>
    </lineage>
</organism>
<keyword evidence="2" id="KW-0805">Transcription regulation</keyword>
<dbReference type="Pfam" id="PF08513">
    <property type="entry name" value="LisH"/>
    <property type="match status" value="1"/>
</dbReference>
<reference evidence="6 7" key="1">
    <citation type="submission" date="2019-01" db="EMBL/GenBank/DDBJ databases">
        <title>Genome sequencing of the rare red list fungi Fomitopsis rosea.</title>
        <authorList>
            <person name="Buettner E."/>
            <person name="Kellner H."/>
        </authorList>
    </citation>
    <scope>NUCLEOTIDE SEQUENCE [LARGE SCALE GENOMIC DNA]</scope>
    <source>
        <strain evidence="6 7">DSM 105464</strain>
    </source>
</reference>
<proteinExistence type="predicted"/>
<evidence type="ECO:0000313" key="7">
    <source>
        <dbReference type="Proteomes" id="UP000298390"/>
    </source>
</evidence>
<dbReference type="EMBL" id="SEKV01000753">
    <property type="protein sequence ID" value="TFY53976.1"/>
    <property type="molecule type" value="Genomic_DNA"/>
</dbReference>
<evidence type="ECO:0000256" key="4">
    <source>
        <dbReference type="ARBA" id="ARBA00023242"/>
    </source>
</evidence>
<protein>
    <submittedName>
        <fullName evidence="6">Uncharacterized protein</fullName>
    </submittedName>
</protein>
<comment type="subcellular location">
    <subcellularLocation>
        <location evidence="1">Nucleus</location>
    </subcellularLocation>
</comment>